<dbReference type="GO" id="GO:0016793">
    <property type="term" value="F:triphosphoric monoester hydrolase activity"/>
    <property type="evidence" value="ECO:0007669"/>
    <property type="project" value="InterPro"/>
</dbReference>
<keyword evidence="1" id="KW-0378">Hydrolase</keyword>
<dbReference type="InterPro" id="IPR006674">
    <property type="entry name" value="HD_domain"/>
</dbReference>
<dbReference type="InterPro" id="IPR003607">
    <property type="entry name" value="HD/PDEase_dom"/>
</dbReference>
<dbReference type="PANTHER" id="PTHR35795">
    <property type="entry name" value="SLR1885 PROTEIN"/>
    <property type="match status" value="1"/>
</dbReference>
<evidence type="ECO:0000313" key="3">
    <source>
        <dbReference type="EMBL" id="SVA21617.1"/>
    </source>
</evidence>
<reference evidence="3" key="1">
    <citation type="submission" date="2018-05" db="EMBL/GenBank/DDBJ databases">
        <authorList>
            <person name="Lanie J.A."/>
            <person name="Ng W.-L."/>
            <person name="Kazmierczak K.M."/>
            <person name="Andrzejewski T.M."/>
            <person name="Davidsen T.M."/>
            <person name="Wayne K.J."/>
            <person name="Tettelin H."/>
            <person name="Glass J.I."/>
            <person name="Rusch D."/>
            <person name="Podicherti R."/>
            <person name="Tsui H.-C.T."/>
            <person name="Winkler M.E."/>
        </authorList>
    </citation>
    <scope>NUCLEOTIDE SEQUENCE</scope>
</reference>
<evidence type="ECO:0000259" key="2">
    <source>
        <dbReference type="PROSITE" id="PS51831"/>
    </source>
</evidence>
<evidence type="ECO:0000256" key="1">
    <source>
        <dbReference type="ARBA" id="ARBA00022801"/>
    </source>
</evidence>
<proteinExistence type="predicted"/>
<dbReference type="PANTHER" id="PTHR35795:SF1">
    <property type="entry name" value="BIS(5'-NUCLEOSYL)-TETRAPHOSPHATASE, SYMMETRICAL"/>
    <property type="match status" value="1"/>
</dbReference>
<dbReference type="CDD" id="cd00077">
    <property type="entry name" value="HDc"/>
    <property type="match status" value="1"/>
</dbReference>
<dbReference type="Pfam" id="PF13286">
    <property type="entry name" value="HD_assoc"/>
    <property type="match status" value="1"/>
</dbReference>
<dbReference type="AlphaFoldDB" id="A0A381U2T7"/>
<protein>
    <recommendedName>
        <fullName evidence="2">HD domain-containing protein</fullName>
    </recommendedName>
</protein>
<dbReference type="SMART" id="SM00471">
    <property type="entry name" value="HDc"/>
    <property type="match status" value="1"/>
</dbReference>
<dbReference type="Pfam" id="PF01966">
    <property type="entry name" value="HD"/>
    <property type="match status" value="1"/>
</dbReference>
<dbReference type="NCBIfam" id="NF002327">
    <property type="entry name" value="PRK01286.1-2"/>
    <property type="match status" value="1"/>
</dbReference>
<dbReference type="NCBIfam" id="TIGR01353">
    <property type="entry name" value="dGTP_triPase"/>
    <property type="match status" value="1"/>
</dbReference>
<dbReference type="InterPro" id="IPR026875">
    <property type="entry name" value="PHydrolase_assoc_dom"/>
</dbReference>
<accession>A0A381U2T7</accession>
<dbReference type="InterPro" id="IPR051094">
    <property type="entry name" value="Diverse_Catalytic_Enzymes"/>
</dbReference>
<organism evidence="3">
    <name type="scientific">marine metagenome</name>
    <dbReference type="NCBI Taxonomy" id="408172"/>
    <lineage>
        <taxon>unclassified sequences</taxon>
        <taxon>metagenomes</taxon>
        <taxon>ecological metagenomes</taxon>
    </lineage>
</organism>
<dbReference type="Gene3D" id="1.10.3210.10">
    <property type="entry name" value="Hypothetical protein af1432"/>
    <property type="match status" value="1"/>
</dbReference>
<dbReference type="InterPro" id="IPR006261">
    <property type="entry name" value="dGTPase"/>
</dbReference>
<dbReference type="EMBL" id="UINC01005483">
    <property type="protein sequence ID" value="SVA21617.1"/>
    <property type="molecule type" value="Genomic_DNA"/>
</dbReference>
<dbReference type="SUPFAM" id="SSF109604">
    <property type="entry name" value="HD-domain/PDEase-like"/>
    <property type="match status" value="1"/>
</dbReference>
<gene>
    <name evidence="3" type="ORF">METZ01_LOCUS74471</name>
</gene>
<feature type="domain" description="HD" evidence="2">
    <location>
        <begin position="83"/>
        <end position="203"/>
    </location>
</feature>
<dbReference type="PROSITE" id="PS51831">
    <property type="entry name" value="HD"/>
    <property type="match status" value="1"/>
</dbReference>
<name>A0A381U2T7_9ZZZZ</name>
<sequence>MIPKDMKIDLHSVRRRLERSEESLSPYATRSVDAVRDIPELPSATRTEFQRDRDRVIHANSFRRLKHKSQVFVAPQGDHFTTRLTHVIEVSQVGRSIARGLNLNEDLVEAIGLGHDLGHTPFGHIGESVLNQLLIGGFHHSRQSVRLITQLEKDGKGLNLTEDVIEGIKHHSKPEGKFLSRDAVGNLTLEAQVVRISDALAYLAHDILDALRSDYIQLQDLPREAVSALGKRHSQRVSAVVENVIESSWDCSGEVDPPGDVQPWIRMSSEFGKIVTDLRVFMFDRFYHPISASLEGRKAAAIVGVLFEHFRSNPDLIPAWLRDLSGSAERAAADYVCGMTDNYALIMAEQIKPGLSDGVFQGRI</sequence>